<accession>A0A0L8V745</accession>
<feature type="domain" description="DUF58" evidence="1">
    <location>
        <begin position="23"/>
        <end position="235"/>
    </location>
</feature>
<dbReference type="Proteomes" id="UP000036958">
    <property type="component" value="Unassembled WGS sequence"/>
</dbReference>
<protein>
    <recommendedName>
        <fullName evidence="1">DUF58 domain-containing protein</fullName>
    </recommendedName>
</protein>
<organism evidence="2 3">
    <name type="scientific">Sunxiuqinia dokdonensis</name>
    <dbReference type="NCBI Taxonomy" id="1409788"/>
    <lineage>
        <taxon>Bacteria</taxon>
        <taxon>Pseudomonadati</taxon>
        <taxon>Bacteroidota</taxon>
        <taxon>Bacteroidia</taxon>
        <taxon>Marinilabiliales</taxon>
        <taxon>Prolixibacteraceae</taxon>
        <taxon>Sunxiuqinia</taxon>
    </lineage>
</organism>
<proteinExistence type="predicted"/>
<evidence type="ECO:0000259" key="1">
    <source>
        <dbReference type="Pfam" id="PF01882"/>
    </source>
</evidence>
<evidence type="ECO:0000313" key="2">
    <source>
        <dbReference type="EMBL" id="KOH44305.1"/>
    </source>
</evidence>
<sequence length="274" mass="31964">MSRNIFAGEYHSAFKGRGMAFSEVREYQFGDDIRNIDWNVTARYHKPYIKIFEEERELTVMLLIDVSGSREFGSLEKFKKNVITEISAILSFSAIQNNDKIGVIFFSEKIEKFIPPKKGKSHILRIIRELIDFEPENKGTNITEAIRYLTNAIKKRCTSFIISDFIQNEPDFDKALSIANNKHDIVALRIYDERETELPPIGMVKLKDAETNEYVWVDSSSKKVRENYARWWRETNQKLDTAFKKSGVDYANINTNEDYVRSLMTLFKKRGLKA</sequence>
<dbReference type="InterPro" id="IPR002881">
    <property type="entry name" value="DUF58"/>
</dbReference>
<gene>
    <name evidence="2" type="ORF">NC99_28520</name>
</gene>
<dbReference type="PANTHER" id="PTHR33608:SF6">
    <property type="entry name" value="BLL2464 PROTEIN"/>
    <property type="match status" value="1"/>
</dbReference>
<dbReference type="CDD" id="cd00198">
    <property type="entry name" value="vWFA"/>
    <property type="match status" value="1"/>
</dbReference>
<name>A0A0L8V745_9BACT</name>
<evidence type="ECO:0000313" key="3">
    <source>
        <dbReference type="Proteomes" id="UP000036958"/>
    </source>
</evidence>
<dbReference type="STRING" id="1409788.NC99_28520"/>
<dbReference type="Gene3D" id="3.40.50.410">
    <property type="entry name" value="von Willebrand factor, type A domain"/>
    <property type="match status" value="1"/>
</dbReference>
<dbReference type="InterPro" id="IPR036465">
    <property type="entry name" value="vWFA_dom_sf"/>
</dbReference>
<dbReference type="PATRIC" id="fig|1409788.3.peg.2938"/>
<dbReference type="Pfam" id="PF01882">
    <property type="entry name" value="DUF58"/>
    <property type="match status" value="1"/>
</dbReference>
<dbReference type="AlphaFoldDB" id="A0A0L8V745"/>
<dbReference type="PANTHER" id="PTHR33608">
    <property type="entry name" value="BLL2464 PROTEIN"/>
    <property type="match status" value="1"/>
</dbReference>
<keyword evidence="3" id="KW-1185">Reference proteome</keyword>
<reference evidence="3" key="1">
    <citation type="submission" date="2015-07" db="EMBL/GenBank/DDBJ databases">
        <title>Genome sequencing of Sunxiuqinia dokdonensis strain SK.</title>
        <authorList>
            <person name="Ahn S."/>
            <person name="Kim B.-C."/>
        </authorList>
    </citation>
    <scope>NUCLEOTIDE SEQUENCE [LARGE SCALE GENOMIC DNA]</scope>
    <source>
        <strain evidence="3">SK</strain>
    </source>
</reference>
<dbReference type="SUPFAM" id="SSF53300">
    <property type="entry name" value="vWA-like"/>
    <property type="match status" value="1"/>
</dbReference>
<comment type="caution">
    <text evidence="2">The sequence shown here is derived from an EMBL/GenBank/DDBJ whole genome shotgun (WGS) entry which is preliminary data.</text>
</comment>
<dbReference type="EMBL" id="LGIA01000165">
    <property type="protein sequence ID" value="KOH44305.1"/>
    <property type="molecule type" value="Genomic_DNA"/>
</dbReference>